<dbReference type="GO" id="GO:0032259">
    <property type="term" value="P:methylation"/>
    <property type="evidence" value="ECO:0007669"/>
    <property type="project" value="UniProtKB-KW"/>
</dbReference>
<dbReference type="EC" id="2.1.1.77" evidence="3"/>
<name>A0AAE0JDQ3_9PEZI</name>
<keyword evidence="7" id="KW-0949">S-adenosyl-L-methionine</keyword>
<feature type="region of interest" description="Disordered" evidence="8">
    <location>
        <begin position="136"/>
        <end position="186"/>
    </location>
</feature>
<evidence type="ECO:0000256" key="6">
    <source>
        <dbReference type="ARBA" id="ARBA00022679"/>
    </source>
</evidence>
<comment type="similarity">
    <text evidence="2">Belongs to the methyltransferase superfamily. L-isoaspartyl/D-aspartyl protein methyltransferase family.</text>
</comment>
<gene>
    <name evidence="9" type="ORF">B0H65DRAFT_428442</name>
</gene>
<keyword evidence="6" id="KW-0808">Transferase</keyword>
<proteinExistence type="inferred from homology"/>
<reference evidence="9" key="1">
    <citation type="journal article" date="2023" name="Mol. Phylogenet. Evol.">
        <title>Genome-scale phylogeny and comparative genomics of the fungal order Sordariales.</title>
        <authorList>
            <person name="Hensen N."/>
            <person name="Bonometti L."/>
            <person name="Westerberg I."/>
            <person name="Brannstrom I.O."/>
            <person name="Guillou S."/>
            <person name="Cros-Aarteil S."/>
            <person name="Calhoun S."/>
            <person name="Haridas S."/>
            <person name="Kuo A."/>
            <person name="Mondo S."/>
            <person name="Pangilinan J."/>
            <person name="Riley R."/>
            <person name="LaButti K."/>
            <person name="Andreopoulos B."/>
            <person name="Lipzen A."/>
            <person name="Chen C."/>
            <person name="Yan M."/>
            <person name="Daum C."/>
            <person name="Ng V."/>
            <person name="Clum A."/>
            <person name="Steindorff A."/>
            <person name="Ohm R.A."/>
            <person name="Martin F."/>
            <person name="Silar P."/>
            <person name="Natvig D.O."/>
            <person name="Lalanne C."/>
            <person name="Gautier V."/>
            <person name="Ament-Velasquez S.L."/>
            <person name="Kruys A."/>
            <person name="Hutchinson M.I."/>
            <person name="Powell A.J."/>
            <person name="Barry K."/>
            <person name="Miller A.N."/>
            <person name="Grigoriev I.V."/>
            <person name="Debuchy R."/>
            <person name="Gladieux P."/>
            <person name="Hiltunen Thoren M."/>
            <person name="Johannesson H."/>
        </authorList>
    </citation>
    <scope>NUCLEOTIDE SEQUENCE</scope>
    <source>
        <strain evidence="9">CBS 560.94</strain>
    </source>
</reference>
<evidence type="ECO:0000313" key="9">
    <source>
        <dbReference type="EMBL" id="KAK3343252.1"/>
    </source>
</evidence>
<accession>A0AAE0JDQ3</accession>
<dbReference type="EMBL" id="JAUEPP010000005">
    <property type="protein sequence ID" value="KAK3343252.1"/>
    <property type="molecule type" value="Genomic_DNA"/>
</dbReference>
<dbReference type="Proteomes" id="UP001278500">
    <property type="component" value="Unassembled WGS sequence"/>
</dbReference>
<feature type="compositionally biased region" description="Low complexity" evidence="8">
    <location>
        <begin position="141"/>
        <end position="162"/>
    </location>
</feature>
<keyword evidence="5" id="KW-0489">Methyltransferase</keyword>
<sequence length="259" mass="28194">MAWHSSGVSNSELIENLWRNKLIKEERVKEAFLKVDRAHYSPTSPYSDSPQPIGHSATISAPHMHASAIEHLLPSILPSPSRPAPRVLDIGSGSGYLTHVFAELVGSEGGTVVGLEHIPALRDLGARNMAKSAEGREFLDTSDSASTSTDSHAASAAGRRSSVNQRNPMGEVEGQGERKGEDKDEGKWDAIHVGASAREIHKELVDQLRSPGRMFVPVDDDEMGLQQHVWLVQKGEDGEVSMRRLFGVRYVPLGDPPRA</sequence>
<evidence type="ECO:0000256" key="1">
    <source>
        <dbReference type="ARBA" id="ARBA00004496"/>
    </source>
</evidence>
<dbReference type="AlphaFoldDB" id="A0AAE0JDQ3"/>
<dbReference type="GO" id="GO:0004719">
    <property type="term" value="F:protein-L-isoaspartate (D-aspartate) O-methyltransferase activity"/>
    <property type="evidence" value="ECO:0007669"/>
    <property type="project" value="UniProtKB-EC"/>
</dbReference>
<dbReference type="PANTHER" id="PTHR11579:SF0">
    <property type="entry name" value="PROTEIN-L-ISOASPARTATE(D-ASPARTATE) O-METHYLTRANSFERASE"/>
    <property type="match status" value="1"/>
</dbReference>
<evidence type="ECO:0000256" key="5">
    <source>
        <dbReference type="ARBA" id="ARBA00022603"/>
    </source>
</evidence>
<dbReference type="InterPro" id="IPR029063">
    <property type="entry name" value="SAM-dependent_MTases_sf"/>
</dbReference>
<dbReference type="GO" id="GO:0005737">
    <property type="term" value="C:cytoplasm"/>
    <property type="evidence" value="ECO:0007669"/>
    <property type="project" value="UniProtKB-SubCell"/>
</dbReference>
<evidence type="ECO:0000256" key="8">
    <source>
        <dbReference type="SAM" id="MobiDB-lite"/>
    </source>
</evidence>
<dbReference type="PANTHER" id="PTHR11579">
    <property type="entry name" value="PROTEIN-L-ISOASPARTATE O-METHYLTRANSFERASE"/>
    <property type="match status" value="1"/>
</dbReference>
<comment type="subcellular location">
    <subcellularLocation>
        <location evidence="1">Cytoplasm</location>
    </subcellularLocation>
</comment>
<protein>
    <recommendedName>
        <fullName evidence="3">protein-L-isoaspartate(D-aspartate) O-methyltransferase</fullName>
        <ecNumber evidence="3">2.1.1.77</ecNumber>
    </recommendedName>
</protein>
<comment type="caution">
    <text evidence="9">The sequence shown here is derived from an EMBL/GenBank/DDBJ whole genome shotgun (WGS) entry which is preliminary data.</text>
</comment>
<organism evidence="9 10">
    <name type="scientific">Neurospora tetraspora</name>
    <dbReference type="NCBI Taxonomy" id="94610"/>
    <lineage>
        <taxon>Eukaryota</taxon>
        <taxon>Fungi</taxon>
        <taxon>Dikarya</taxon>
        <taxon>Ascomycota</taxon>
        <taxon>Pezizomycotina</taxon>
        <taxon>Sordariomycetes</taxon>
        <taxon>Sordariomycetidae</taxon>
        <taxon>Sordariales</taxon>
        <taxon>Sordariaceae</taxon>
        <taxon>Neurospora</taxon>
    </lineage>
</organism>
<evidence type="ECO:0000256" key="4">
    <source>
        <dbReference type="ARBA" id="ARBA00022490"/>
    </source>
</evidence>
<keyword evidence="4" id="KW-0963">Cytoplasm</keyword>
<feature type="compositionally biased region" description="Basic and acidic residues" evidence="8">
    <location>
        <begin position="175"/>
        <end position="186"/>
    </location>
</feature>
<dbReference type="GeneID" id="87861915"/>
<evidence type="ECO:0000313" key="10">
    <source>
        <dbReference type="Proteomes" id="UP001278500"/>
    </source>
</evidence>
<reference evidence="9" key="2">
    <citation type="submission" date="2023-06" db="EMBL/GenBank/DDBJ databases">
        <authorList>
            <consortium name="Lawrence Berkeley National Laboratory"/>
            <person name="Haridas S."/>
            <person name="Hensen N."/>
            <person name="Bonometti L."/>
            <person name="Westerberg I."/>
            <person name="Brannstrom I.O."/>
            <person name="Guillou S."/>
            <person name="Cros-Aarteil S."/>
            <person name="Calhoun S."/>
            <person name="Kuo A."/>
            <person name="Mondo S."/>
            <person name="Pangilinan J."/>
            <person name="Riley R."/>
            <person name="Labutti K."/>
            <person name="Andreopoulos B."/>
            <person name="Lipzen A."/>
            <person name="Chen C."/>
            <person name="Yanf M."/>
            <person name="Daum C."/>
            <person name="Ng V."/>
            <person name="Clum A."/>
            <person name="Steindorff A."/>
            <person name="Ohm R."/>
            <person name="Martin F."/>
            <person name="Silar P."/>
            <person name="Natvig D."/>
            <person name="Lalanne C."/>
            <person name="Gautier V."/>
            <person name="Ament-Velasquez S.L."/>
            <person name="Kruys A."/>
            <person name="Hutchinson M.I."/>
            <person name="Powell A.J."/>
            <person name="Barry K."/>
            <person name="Miller A.N."/>
            <person name="Grigoriev I.V."/>
            <person name="Debuchy R."/>
            <person name="Gladieux P."/>
            <person name="Thoren M.H."/>
            <person name="Johannesson H."/>
        </authorList>
    </citation>
    <scope>NUCLEOTIDE SEQUENCE</scope>
    <source>
        <strain evidence="9">CBS 560.94</strain>
    </source>
</reference>
<dbReference type="InterPro" id="IPR000682">
    <property type="entry name" value="PCMT"/>
</dbReference>
<dbReference type="Gene3D" id="3.40.50.150">
    <property type="entry name" value="Vaccinia Virus protein VP39"/>
    <property type="match status" value="1"/>
</dbReference>
<dbReference type="SUPFAM" id="SSF53335">
    <property type="entry name" value="S-adenosyl-L-methionine-dependent methyltransferases"/>
    <property type="match status" value="1"/>
</dbReference>
<evidence type="ECO:0000256" key="3">
    <source>
        <dbReference type="ARBA" id="ARBA00011890"/>
    </source>
</evidence>
<keyword evidence="10" id="KW-1185">Reference proteome</keyword>
<evidence type="ECO:0000256" key="7">
    <source>
        <dbReference type="ARBA" id="ARBA00022691"/>
    </source>
</evidence>
<dbReference type="Pfam" id="PF01135">
    <property type="entry name" value="PCMT"/>
    <property type="match status" value="1"/>
</dbReference>
<dbReference type="RefSeq" id="XP_062681045.1">
    <property type="nucleotide sequence ID" value="XM_062824761.1"/>
</dbReference>
<evidence type="ECO:0000256" key="2">
    <source>
        <dbReference type="ARBA" id="ARBA00005369"/>
    </source>
</evidence>